<protein>
    <submittedName>
        <fullName evidence="5">Girdin</fullName>
    </submittedName>
</protein>
<accession>A0A0C9PPU4</accession>
<dbReference type="KEGG" id="fas:105268447"/>
<dbReference type="EMBL" id="GBYB01003223">
    <property type="protein sequence ID" value="JAG72990.1"/>
    <property type="molecule type" value="Transcribed_RNA"/>
</dbReference>
<feature type="compositionally biased region" description="Polar residues" evidence="2">
    <location>
        <begin position="29"/>
        <end position="42"/>
    </location>
</feature>
<dbReference type="AlphaFoldDB" id="A0A0C9PPU4"/>
<reference evidence="5" key="2">
    <citation type="submission" date="2025-04" db="UniProtKB">
        <authorList>
            <consortium name="RefSeq"/>
        </authorList>
    </citation>
    <scope>IDENTIFICATION</scope>
    <source>
        <strain evidence="5">USDA-PBARC FA_bdor</strain>
        <tissue evidence="5">Whole organism</tissue>
    </source>
</reference>
<sequence length="497" mass="57764">MDSFEIDSNASLDSFHLSSEDLNIPSPYPHSSTPESPKNLQDFENGTEKLRLALENSQSEVDILKSSNNALKKKIEELFLEAQSSLEDKLKLQNTLKDRECQLAMIENSSKWYQARLHESEAANKSLKTNLEAYQKILQQREQTIADCMERSEHYQQLKVKFERLQIKYQTECENFQKELKAIKNENSSMNLSILKSQAFTENEITLDLRKRIDEMSRDLEIAEKRYLNSEMARSLEEKCTMSCKRHLEKMREELNSVEIKKTEALENLRVLKIQSEDLRIENERLNLILLSSKKEKVEVEEGIVHLRLQLTKMIAQHKALKTRNLEAEKKLRRCVERLRELEKENKRLKARNFAVNNFLARKFTEEKRKCQDLAGVVKDESDENTKSLINHQKGETVNSMTICLRQALTRERELRDRLKLLSKPLDESVDEGYADSAGFSEISSPSPLNSGLMDFAVNLLRRSQNFMLPINSSLNELERKLERLSATSESLSIKCR</sequence>
<gene>
    <name evidence="5" type="primary">LOC105268447</name>
    <name evidence="3" type="ORF">g.35510</name>
</gene>
<keyword evidence="1" id="KW-0175">Coiled coil</keyword>
<feature type="coiled-coil region" evidence="1">
    <location>
        <begin position="117"/>
        <end position="282"/>
    </location>
</feature>
<reference evidence="3" key="1">
    <citation type="submission" date="2015-01" db="EMBL/GenBank/DDBJ databases">
        <title>Transcriptome Assembly of Fopius arisanus.</title>
        <authorList>
            <person name="Geib S."/>
        </authorList>
    </citation>
    <scope>NUCLEOTIDE SEQUENCE</scope>
</reference>
<dbReference type="OrthoDB" id="2286360at2759"/>
<proteinExistence type="predicted"/>
<evidence type="ECO:0000256" key="2">
    <source>
        <dbReference type="SAM" id="MobiDB-lite"/>
    </source>
</evidence>
<evidence type="ECO:0000256" key="1">
    <source>
        <dbReference type="SAM" id="Coils"/>
    </source>
</evidence>
<dbReference type="RefSeq" id="XP_011306317.1">
    <property type="nucleotide sequence ID" value="XM_011308015.1"/>
</dbReference>
<dbReference type="GeneID" id="105268447"/>
<keyword evidence="4" id="KW-1185">Reference proteome</keyword>
<accession>A0A9R1TB28</accession>
<evidence type="ECO:0000313" key="3">
    <source>
        <dbReference type="EMBL" id="JAG72990.1"/>
    </source>
</evidence>
<name>A0A0C9PPU4_9HYME</name>
<evidence type="ECO:0000313" key="4">
    <source>
        <dbReference type="Proteomes" id="UP000694866"/>
    </source>
</evidence>
<dbReference type="Proteomes" id="UP000694866">
    <property type="component" value="Unplaced"/>
</dbReference>
<feature type="coiled-coil region" evidence="1">
    <location>
        <begin position="325"/>
        <end position="352"/>
    </location>
</feature>
<feature type="region of interest" description="Disordered" evidence="2">
    <location>
        <begin position="21"/>
        <end position="42"/>
    </location>
</feature>
<organism evidence="3">
    <name type="scientific">Fopius arisanus</name>
    <dbReference type="NCBI Taxonomy" id="64838"/>
    <lineage>
        <taxon>Eukaryota</taxon>
        <taxon>Metazoa</taxon>
        <taxon>Ecdysozoa</taxon>
        <taxon>Arthropoda</taxon>
        <taxon>Hexapoda</taxon>
        <taxon>Insecta</taxon>
        <taxon>Pterygota</taxon>
        <taxon>Neoptera</taxon>
        <taxon>Endopterygota</taxon>
        <taxon>Hymenoptera</taxon>
        <taxon>Apocrita</taxon>
        <taxon>Ichneumonoidea</taxon>
        <taxon>Braconidae</taxon>
        <taxon>Opiinae</taxon>
        <taxon>Fopius</taxon>
    </lineage>
</organism>
<evidence type="ECO:0000313" key="5">
    <source>
        <dbReference type="RefSeq" id="XP_011306317.1"/>
    </source>
</evidence>